<dbReference type="InterPro" id="IPR051598">
    <property type="entry name" value="TSUP/Inactive_protease-like"/>
</dbReference>
<reference evidence="7" key="1">
    <citation type="submission" date="2022-11" db="EMBL/GenBank/DDBJ databases">
        <title>Alteromonas sp. nov., isolated from sea water of the Qingdao.</title>
        <authorList>
            <person name="Wang Q."/>
        </authorList>
    </citation>
    <scope>NUCLEOTIDE SEQUENCE</scope>
    <source>
        <strain evidence="7">ASW11-7</strain>
    </source>
</reference>
<feature type="transmembrane region" description="Helical" evidence="6">
    <location>
        <begin position="177"/>
        <end position="199"/>
    </location>
</feature>
<dbReference type="Proteomes" id="UP001142810">
    <property type="component" value="Unassembled WGS sequence"/>
</dbReference>
<evidence type="ECO:0000256" key="2">
    <source>
        <dbReference type="ARBA" id="ARBA00009142"/>
    </source>
</evidence>
<evidence type="ECO:0000256" key="4">
    <source>
        <dbReference type="ARBA" id="ARBA00022989"/>
    </source>
</evidence>
<protein>
    <recommendedName>
        <fullName evidence="6">Probable membrane transporter protein</fullName>
    </recommendedName>
</protein>
<sequence length="295" mass="31471">MSKKIILLGIFMLWGALLSLQTAPLQLFTEYSPFTLLGVLGAVFANATGAGGGVVFVPFFNQLGFTPVSIVATSFAIQCCGMTAGALTWWGYYRKEKAPDAEWKMLPVSLLVAVPASLSGIWLAQFGTRAFAQLSFLQGKVDDIHLGFGVFSIILSLALFATSLMKARPTYRSTLKGVDAVSLVIIGCIGGVLTAWLSVGVGEMVAVYLILRGFNIAMSIAIAVILTAFTVWGAIPHHIINTMAIDWSVLMFAGLGAIIGGMIAKYVVLAFSPVKLKLFFASWVMIMGLAGLPLF</sequence>
<dbReference type="PANTHER" id="PTHR43701">
    <property type="entry name" value="MEMBRANE TRANSPORTER PROTEIN MJ0441-RELATED"/>
    <property type="match status" value="1"/>
</dbReference>
<evidence type="ECO:0000313" key="8">
    <source>
        <dbReference type="Proteomes" id="UP001142810"/>
    </source>
</evidence>
<evidence type="ECO:0000313" key="7">
    <source>
        <dbReference type="EMBL" id="MCW8107187.1"/>
    </source>
</evidence>
<dbReference type="InterPro" id="IPR002781">
    <property type="entry name" value="TM_pro_TauE-like"/>
</dbReference>
<accession>A0ABT3P332</accession>
<feature type="transmembrane region" description="Helical" evidence="6">
    <location>
        <begin position="105"/>
        <end position="124"/>
    </location>
</feature>
<feature type="transmembrane region" description="Helical" evidence="6">
    <location>
        <begin position="144"/>
        <end position="165"/>
    </location>
</feature>
<organism evidence="7 8">
    <name type="scientific">Alteromonas aquimaris</name>
    <dbReference type="NCBI Taxonomy" id="2998417"/>
    <lineage>
        <taxon>Bacteria</taxon>
        <taxon>Pseudomonadati</taxon>
        <taxon>Pseudomonadota</taxon>
        <taxon>Gammaproteobacteria</taxon>
        <taxon>Alteromonadales</taxon>
        <taxon>Alteromonadaceae</taxon>
        <taxon>Alteromonas/Salinimonas group</taxon>
        <taxon>Alteromonas</taxon>
    </lineage>
</organism>
<comment type="similarity">
    <text evidence="2 6">Belongs to the 4-toluene sulfonate uptake permease (TSUP) (TC 2.A.102) family.</text>
</comment>
<dbReference type="PANTHER" id="PTHR43701:SF2">
    <property type="entry name" value="MEMBRANE TRANSPORTER PROTEIN YJNA-RELATED"/>
    <property type="match status" value="1"/>
</dbReference>
<comment type="subcellular location">
    <subcellularLocation>
        <location evidence="6">Cell membrane</location>
        <topology evidence="6">Multi-pass membrane protein</topology>
    </subcellularLocation>
    <subcellularLocation>
        <location evidence="1">Membrane</location>
        <topology evidence="1">Multi-pass membrane protein</topology>
    </subcellularLocation>
</comment>
<gene>
    <name evidence="7" type="ORF">OPS25_01545</name>
</gene>
<keyword evidence="5 6" id="KW-0472">Membrane</keyword>
<dbReference type="EMBL" id="JAPFRD010000002">
    <property type="protein sequence ID" value="MCW8107187.1"/>
    <property type="molecule type" value="Genomic_DNA"/>
</dbReference>
<name>A0ABT3P332_9ALTE</name>
<keyword evidence="8" id="KW-1185">Reference proteome</keyword>
<proteinExistence type="inferred from homology"/>
<keyword evidence="6" id="KW-1003">Cell membrane</keyword>
<evidence type="ECO:0000256" key="5">
    <source>
        <dbReference type="ARBA" id="ARBA00023136"/>
    </source>
</evidence>
<feature type="transmembrane region" description="Helical" evidence="6">
    <location>
        <begin position="205"/>
        <end position="235"/>
    </location>
</feature>
<feature type="transmembrane region" description="Helical" evidence="6">
    <location>
        <begin position="247"/>
        <end position="268"/>
    </location>
</feature>
<comment type="caution">
    <text evidence="7">The sequence shown here is derived from an EMBL/GenBank/DDBJ whole genome shotgun (WGS) entry which is preliminary data.</text>
</comment>
<feature type="transmembrane region" description="Helical" evidence="6">
    <location>
        <begin position="68"/>
        <end position="93"/>
    </location>
</feature>
<evidence type="ECO:0000256" key="6">
    <source>
        <dbReference type="RuleBase" id="RU363041"/>
    </source>
</evidence>
<dbReference type="Pfam" id="PF01925">
    <property type="entry name" value="TauE"/>
    <property type="match status" value="1"/>
</dbReference>
<keyword evidence="4 6" id="KW-1133">Transmembrane helix</keyword>
<evidence type="ECO:0000256" key="1">
    <source>
        <dbReference type="ARBA" id="ARBA00004141"/>
    </source>
</evidence>
<evidence type="ECO:0000256" key="3">
    <source>
        <dbReference type="ARBA" id="ARBA00022692"/>
    </source>
</evidence>
<keyword evidence="3 6" id="KW-0812">Transmembrane</keyword>